<feature type="transmembrane region" description="Helical" evidence="1">
    <location>
        <begin position="201"/>
        <end position="221"/>
    </location>
</feature>
<protein>
    <recommendedName>
        <fullName evidence="4">DUF2157 domain-containing protein</fullName>
    </recommendedName>
</protein>
<keyword evidence="1" id="KW-1133">Transmembrane helix</keyword>
<feature type="transmembrane region" description="Helical" evidence="1">
    <location>
        <begin position="307"/>
        <end position="327"/>
    </location>
</feature>
<feature type="transmembrane region" description="Helical" evidence="1">
    <location>
        <begin position="137"/>
        <end position="154"/>
    </location>
</feature>
<feature type="transmembrane region" description="Helical" evidence="1">
    <location>
        <begin position="109"/>
        <end position="131"/>
    </location>
</feature>
<evidence type="ECO:0000313" key="3">
    <source>
        <dbReference type="Proteomes" id="UP000027471"/>
    </source>
</evidence>
<reference evidence="2 3" key="1">
    <citation type="journal article" date="2015" name="Antonie Van Leeuwenhoek">
        <title>Thioclava indica sp. nov., isolated from surface seawater of the Indian Ocean.</title>
        <authorList>
            <person name="Liu Y."/>
            <person name="Lai Q."/>
            <person name="Du J."/>
            <person name="Xu H."/>
            <person name="Jiang L."/>
            <person name="Shao Z."/>
        </authorList>
    </citation>
    <scope>NUCLEOTIDE SEQUENCE [LARGE SCALE GENOMIC DNA]</scope>
    <source>
        <strain evidence="2 3">DT23-4</strain>
    </source>
</reference>
<sequence length="353" mass="38162">MSEITKDDLRAAVAAGHLSEAQAASVMALAANRISGRAALPAEDEPFELFRGFAEIFVTVGLAILIAGTFGFLLFLGGNGGYVFLIPLTALFAEYFTRKRRMVLPSILLTVTLAGAVLASFLGIPILSIRFVAQDPSLNLALGVTALALIAWFLRYRVPFSMFLVGLCVLAILLNLAKGLGPDVEMAQTIDMFDLAQGSPISLAMLLFGFLALAGGIWFDMRDPHRLGRQSASGFWLHVLAAPALVNTVALTFYKMGPGTGYGFLLLALIVAAALALIIDRRSFFTAGIGYMIFLSFYAFGDAADPRSWWVVLILIGLALTALGSFWTELRTRLMRLLPQFPGKSRLPPYVTE</sequence>
<keyword evidence="1" id="KW-0472">Membrane</keyword>
<feature type="transmembrane region" description="Helical" evidence="1">
    <location>
        <begin position="260"/>
        <end position="279"/>
    </location>
</feature>
<dbReference type="AlphaFoldDB" id="A0A074JXY0"/>
<accession>A0A074JXY0</accession>
<dbReference type="RefSeq" id="WP_156023826.1">
    <property type="nucleotide sequence ID" value="NZ_AUNB01000002.1"/>
</dbReference>
<gene>
    <name evidence="2" type="ORF">DT23_09665</name>
</gene>
<feature type="transmembrane region" description="Helical" evidence="1">
    <location>
        <begin position="81"/>
        <end position="97"/>
    </location>
</feature>
<feature type="transmembrane region" description="Helical" evidence="1">
    <location>
        <begin position="161"/>
        <end position="181"/>
    </location>
</feature>
<dbReference type="EMBL" id="AUNB01000002">
    <property type="protein sequence ID" value="KEO61349.1"/>
    <property type="molecule type" value="Genomic_DNA"/>
</dbReference>
<feature type="transmembrane region" description="Helical" evidence="1">
    <location>
        <begin position="284"/>
        <end position="301"/>
    </location>
</feature>
<evidence type="ECO:0008006" key="4">
    <source>
        <dbReference type="Google" id="ProtNLM"/>
    </source>
</evidence>
<dbReference type="eggNOG" id="ENOG502Z8Y9">
    <property type="taxonomic scope" value="Bacteria"/>
</dbReference>
<organism evidence="2 3">
    <name type="scientific">Thioclava indica</name>
    <dbReference type="NCBI Taxonomy" id="1353528"/>
    <lineage>
        <taxon>Bacteria</taxon>
        <taxon>Pseudomonadati</taxon>
        <taxon>Pseudomonadota</taxon>
        <taxon>Alphaproteobacteria</taxon>
        <taxon>Rhodobacterales</taxon>
        <taxon>Paracoccaceae</taxon>
        <taxon>Thioclava</taxon>
    </lineage>
</organism>
<feature type="transmembrane region" description="Helical" evidence="1">
    <location>
        <begin position="233"/>
        <end position="254"/>
    </location>
</feature>
<keyword evidence="3" id="KW-1185">Reference proteome</keyword>
<dbReference type="Proteomes" id="UP000027471">
    <property type="component" value="Unassembled WGS sequence"/>
</dbReference>
<dbReference type="STRING" id="1353528.DT23_09665"/>
<feature type="transmembrane region" description="Helical" evidence="1">
    <location>
        <begin position="56"/>
        <end position="75"/>
    </location>
</feature>
<name>A0A074JXY0_9RHOB</name>
<proteinExistence type="predicted"/>
<evidence type="ECO:0000313" key="2">
    <source>
        <dbReference type="EMBL" id="KEO61349.1"/>
    </source>
</evidence>
<keyword evidence="1" id="KW-0812">Transmembrane</keyword>
<evidence type="ECO:0000256" key="1">
    <source>
        <dbReference type="SAM" id="Phobius"/>
    </source>
</evidence>
<comment type="caution">
    <text evidence="2">The sequence shown here is derived from an EMBL/GenBank/DDBJ whole genome shotgun (WGS) entry which is preliminary data.</text>
</comment>